<keyword evidence="1" id="KW-0472">Membrane</keyword>
<evidence type="ECO:0000256" key="1">
    <source>
        <dbReference type="SAM" id="Phobius"/>
    </source>
</evidence>
<protein>
    <submittedName>
        <fullName evidence="2">DUF3618 domain-containing protein</fullName>
    </submittedName>
</protein>
<proteinExistence type="predicted"/>
<gene>
    <name evidence="2" type="ORF">ACFSCY_35230</name>
</gene>
<sequence>MTGTERSGERSPNELRVEIEELRAELGETVEELARRSDVPSRLREKREETAQRVHEQVAHARETIAETAPVVQSTLRERPALVTGMAVVLALLLITLVRRRKRGKETDGTR</sequence>
<name>A0ABW4FW09_9PSEU</name>
<keyword evidence="1" id="KW-1133">Transmembrane helix</keyword>
<comment type="caution">
    <text evidence="2">The sequence shown here is derived from an EMBL/GenBank/DDBJ whole genome shotgun (WGS) entry which is preliminary data.</text>
</comment>
<feature type="transmembrane region" description="Helical" evidence="1">
    <location>
        <begin position="80"/>
        <end position="98"/>
    </location>
</feature>
<reference evidence="3" key="1">
    <citation type="journal article" date="2019" name="Int. J. Syst. Evol. Microbiol.">
        <title>The Global Catalogue of Microorganisms (GCM) 10K type strain sequencing project: providing services to taxonomists for standard genome sequencing and annotation.</title>
        <authorList>
            <consortium name="The Broad Institute Genomics Platform"/>
            <consortium name="The Broad Institute Genome Sequencing Center for Infectious Disease"/>
            <person name="Wu L."/>
            <person name="Ma J."/>
        </authorList>
    </citation>
    <scope>NUCLEOTIDE SEQUENCE [LARGE SCALE GENOMIC DNA]</scope>
    <source>
        <strain evidence="3">JCM 12165</strain>
    </source>
</reference>
<evidence type="ECO:0000313" key="2">
    <source>
        <dbReference type="EMBL" id="MFD1534685.1"/>
    </source>
</evidence>
<dbReference type="Proteomes" id="UP001597145">
    <property type="component" value="Unassembled WGS sequence"/>
</dbReference>
<organism evidence="2 3">
    <name type="scientific">Pseudonocardia aurantiaca</name>
    <dbReference type="NCBI Taxonomy" id="75290"/>
    <lineage>
        <taxon>Bacteria</taxon>
        <taxon>Bacillati</taxon>
        <taxon>Actinomycetota</taxon>
        <taxon>Actinomycetes</taxon>
        <taxon>Pseudonocardiales</taxon>
        <taxon>Pseudonocardiaceae</taxon>
        <taxon>Pseudonocardia</taxon>
    </lineage>
</organism>
<dbReference type="Pfam" id="PF12277">
    <property type="entry name" value="DUF3618"/>
    <property type="match status" value="1"/>
</dbReference>
<keyword evidence="1" id="KW-0812">Transmembrane</keyword>
<accession>A0ABW4FW09</accession>
<evidence type="ECO:0000313" key="3">
    <source>
        <dbReference type="Proteomes" id="UP001597145"/>
    </source>
</evidence>
<dbReference type="InterPro" id="IPR022062">
    <property type="entry name" value="DUF3618"/>
</dbReference>
<dbReference type="EMBL" id="JBHUCP010000042">
    <property type="protein sequence ID" value="MFD1534685.1"/>
    <property type="molecule type" value="Genomic_DNA"/>
</dbReference>
<dbReference type="RefSeq" id="WP_343982345.1">
    <property type="nucleotide sequence ID" value="NZ_BAAAJG010000015.1"/>
</dbReference>
<keyword evidence="3" id="KW-1185">Reference proteome</keyword>